<dbReference type="SUPFAM" id="SSF55031">
    <property type="entry name" value="Bacterial exopeptidase dimerisation domain"/>
    <property type="match status" value="1"/>
</dbReference>
<dbReference type="RefSeq" id="WP_151969830.1">
    <property type="nucleotide sequence ID" value="NZ_AP019860.1"/>
</dbReference>
<dbReference type="Gene3D" id="3.30.70.360">
    <property type="match status" value="1"/>
</dbReference>
<sequence length="409" mass="45698">MDKIEIYKEHLTQMENQAFEFLYELVDVNSQTKNAHGVNVVGQKCIDLFALLGFTAEIVPSKFDPTYGDYVFLTHQGETSKSIAMVSHLDTVYSVEEEKNNEFYLREEGEKLYGPGVCDIKGGTIVMFMVLKTLKDQNPQLFNKYTWHVLLNAREEDGTEEFSQLATEYVTEETLAVLVYEAGGIEEQGSNIVTARKGVARFYMETVGRQAHSGTDHHRGASALLELAHKIVAIEQETCYKRGLTFNVGEAQGGVAINRVPDHAYCYIDIRTKTQDDFDFAVDFIHRFAGDGVVRSNSGDFQCKTIVKQMPSYPCWPQNEGSDKLAQTFVEAGKDIGLHIDPKPRAGASDGSSFWQIAPTVDGLGPIGANDHCSIHKPKEGKEQEYIIKSSLCERALLNIVAIEKWLSE</sequence>
<dbReference type="PANTHER" id="PTHR43808:SF9">
    <property type="entry name" value="BLL0789 PROTEIN"/>
    <property type="match status" value="1"/>
</dbReference>
<organism evidence="4 5">
    <name type="scientific">Uabimicrobium amorphum</name>
    <dbReference type="NCBI Taxonomy" id="2596890"/>
    <lineage>
        <taxon>Bacteria</taxon>
        <taxon>Pseudomonadati</taxon>
        <taxon>Planctomycetota</taxon>
        <taxon>Candidatus Uabimicrobiia</taxon>
        <taxon>Candidatus Uabimicrobiales</taxon>
        <taxon>Candidatus Uabimicrobiaceae</taxon>
        <taxon>Candidatus Uabimicrobium</taxon>
    </lineage>
</organism>
<name>A0A5S9IRC5_UABAM</name>
<evidence type="ECO:0000256" key="1">
    <source>
        <dbReference type="ARBA" id="ARBA00022723"/>
    </source>
</evidence>
<dbReference type="Pfam" id="PF01546">
    <property type="entry name" value="Peptidase_M20"/>
    <property type="match status" value="1"/>
</dbReference>
<dbReference type="InterPro" id="IPR011650">
    <property type="entry name" value="Peptidase_M20_dimer"/>
</dbReference>
<dbReference type="KEGG" id="uam:UABAM_04118"/>
<keyword evidence="1" id="KW-0479">Metal-binding</keyword>
<dbReference type="PANTHER" id="PTHR43808">
    <property type="entry name" value="ACETYLORNITHINE DEACETYLASE"/>
    <property type="match status" value="1"/>
</dbReference>
<reference evidence="4 5" key="1">
    <citation type="submission" date="2019-08" db="EMBL/GenBank/DDBJ databases">
        <title>Complete genome sequence of Candidatus Uab amorphum.</title>
        <authorList>
            <person name="Shiratori T."/>
            <person name="Suzuki S."/>
            <person name="Kakizawa Y."/>
            <person name="Ishida K."/>
        </authorList>
    </citation>
    <scope>NUCLEOTIDE SEQUENCE [LARGE SCALE GENOMIC DNA]</scope>
    <source>
        <strain evidence="4 5">SRT547</strain>
    </source>
</reference>
<evidence type="ECO:0000313" key="4">
    <source>
        <dbReference type="EMBL" id="BBM85740.1"/>
    </source>
</evidence>
<dbReference type="Gene3D" id="3.40.630.10">
    <property type="entry name" value="Zn peptidases"/>
    <property type="match status" value="1"/>
</dbReference>
<proteinExistence type="predicted"/>
<dbReference type="AlphaFoldDB" id="A0A5S9IRC5"/>
<dbReference type="OrthoDB" id="9783294at2"/>
<protein>
    <recommendedName>
        <fullName evidence="3">Peptidase M20 dimerisation domain-containing protein</fullName>
    </recommendedName>
</protein>
<dbReference type="GO" id="GO:0046872">
    <property type="term" value="F:metal ion binding"/>
    <property type="evidence" value="ECO:0007669"/>
    <property type="project" value="UniProtKB-KW"/>
</dbReference>
<dbReference type="EMBL" id="AP019860">
    <property type="protein sequence ID" value="BBM85740.1"/>
    <property type="molecule type" value="Genomic_DNA"/>
</dbReference>
<evidence type="ECO:0000259" key="3">
    <source>
        <dbReference type="Pfam" id="PF07687"/>
    </source>
</evidence>
<accession>A0A5S9IRC5</accession>
<evidence type="ECO:0000313" key="5">
    <source>
        <dbReference type="Proteomes" id="UP000326354"/>
    </source>
</evidence>
<dbReference type="InterPro" id="IPR036264">
    <property type="entry name" value="Bact_exopeptidase_dim_dom"/>
</dbReference>
<dbReference type="Proteomes" id="UP000326354">
    <property type="component" value="Chromosome"/>
</dbReference>
<dbReference type="InterPro" id="IPR050072">
    <property type="entry name" value="Peptidase_M20A"/>
</dbReference>
<keyword evidence="2" id="KW-0378">Hydrolase</keyword>
<gene>
    <name evidence="4" type="ORF">UABAM_04118</name>
</gene>
<dbReference type="InterPro" id="IPR002933">
    <property type="entry name" value="Peptidase_M20"/>
</dbReference>
<dbReference type="Pfam" id="PF07687">
    <property type="entry name" value="M20_dimer"/>
    <property type="match status" value="1"/>
</dbReference>
<dbReference type="SUPFAM" id="SSF53187">
    <property type="entry name" value="Zn-dependent exopeptidases"/>
    <property type="match status" value="1"/>
</dbReference>
<feature type="domain" description="Peptidase M20 dimerisation" evidence="3">
    <location>
        <begin position="194"/>
        <end position="287"/>
    </location>
</feature>
<evidence type="ECO:0000256" key="2">
    <source>
        <dbReference type="ARBA" id="ARBA00022801"/>
    </source>
</evidence>
<dbReference type="GO" id="GO:0016787">
    <property type="term" value="F:hydrolase activity"/>
    <property type="evidence" value="ECO:0007669"/>
    <property type="project" value="UniProtKB-KW"/>
</dbReference>
<keyword evidence="5" id="KW-1185">Reference proteome</keyword>